<reference evidence="1 2" key="1">
    <citation type="submission" date="2015-09" db="EMBL/GenBank/DDBJ databases">
        <title>Atta colombica WGS genome.</title>
        <authorList>
            <person name="Nygaard S."/>
            <person name="Hu H."/>
            <person name="Boomsma J."/>
            <person name="Zhang G."/>
        </authorList>
    </citation>
    <scope>NUCLEOTIDE SEQUENCE [LARGE SCALE GENOMIC DNA]</scope>
    <source>
        <strain evidence="1">Treedump-2</strain>
        <tissue evidence="1">Whole body</tissue>
    </source>
</reference>
<keyword evidence="2" id="KW-1185">Reference proteome</keyword>
<protein>
    <submittedName>
        <fullName evidence="1">Uncharacterized protein</fullName>
    </submittedName>
</protein>
<evidence type="ECO:0000313" key="1">
    <source>
        <dbReference type="EMBL" id="KYM76994.1"/>
    </source>
</evidence>
<accession>A0A151HZ81</accession>
<name>A0A151HZ81_9HYME</name>
<evidence type="ECO:0000313" key="2">
    <source>
        <dbReference type="Proteomes" id="UP000078540"/>
    </source>
</evidence>
<sequence length="180" mass="20374">MKGKVREPPGDPFTSDSIISVASHLPLPPPGIERACTRYMGVGHEEGYQNAASTDITYVIHDTGHAVWRTQVITEPQAFVDVYCYAKLYRAYEGDHTSCQNNQHRFETSYCLCTRCTLPQEVVISATRITRFDHNPIFPHSKLPRRFVTSVNEDTEDARATFPRNYLQSWPAVTVKLPTA</sequence>
<organism evidence="1 2">
    <name type="scientific">Atta colombica</name>
    <dbReference type="NCBI Taxonomy" id="520822"/>
    <lineage>
        <taxon>Eukaryota</taxon>
        <taxon>Metazoa</taxon>
        <taxon>Ecdysozoa</taxon>
        <taxon>Arthropoda</taxon>
        <taxon>Hexapoda</taxon>
        <taxon>Insecta</taxon>
        <taxon>Pterygota</taxon>
        <taxon>Neoptera</taxon>
        <taxon>Endopterygota</taxon>
        <taxon>Hymenoptera</taxon>
        <taxon>Apocrita</taxon>
        <taxon>Aculeata</taxon>
        <taxon>Formicoidea</taxon>
        <taxon>Formicidae</taxon>
        <taxon>Myrmicinae</taxon>
        <taxon>Atta</taxon>
    </lineage>
</organism>
<dbReference type="AlphaFoldDB" id="A0A151HZ81"/>
<dbReference type="Proteomes" id="UP000078540">
    <property type="component" value="Unassembled WGS sequence"/>
</dbReference>
<proteinExistence type="predicted"/>
<gene>
    <name evidence="1" type="ORF">ALC53_12604</name>
</gene>
<dbReference type="EMBL" id="KQ976712">
    <property type="protein sequence ID" value="KYM76994.1"/>
    <property type="molecule type" value="Genomic_DNA"/>
</dbReference>